<dbReference type="RefSeq" id="XP_062660453.1">
    <property type="nucleotide sequence ID" value="XM_062797839.1"/>
</dbReference>
<evidence type="ECO:0000313" key="12">
    <source>
        <dbReference type="Proteomes" id="UP001278766"/>
    </source>
</evidence>
<comment type="catalytic activity">
    <reaction evidence="8">
        <text>L-seryl-[protein] + ATP = O-phospho-L-seryl-[protein] + ADP + H(+)</text>
        <dbReference type="Rhea" id="RHEA:17989"/>
        <dbReference type="Rhea" id="RHEA-COMP:9863"/>
        <dbReference type="Rhea" id="RHEA-COMP:11604"/>
        <dbReference type="ChEBI" id="CHEBI:15378"/>
        <dbReference type="ChEBI" id="CHEBI:29999"/>
        <dbReference type="ChEBI" id="CHEBI:30616"/>
        <dbReference type="ChEBI" id="CHEBI:83421"/>
        <dbReference type="ChEBI" id="CHEBI:456216"/>
        <dbReference type="EC" id="2.7.11.1"/>
    </reaction>
</comment>
<reference evidence="11" key="2">
    <citation type="submission" date="2023-06" db="EMBL/GenBank/DDBJ databases">
        <authorList>
            <consortium name="Lawrence Berkeley National Laboratory"/>
            <person name="Haridas S."/>
            <person name="Hensen N."/>
            <person name="Bonometti L."/>
            <person name="Westerberg I."/>
            <person name="Brannstrom I.O."/>
            <person name="Guillou S."/>
            <person name="Cros-Aarteil S."/>
            <person name="Calhoun S."/>
            <person name="Kuo A."/>
            <person name="Mondo S."/>
            <person name="Pangilinan J."/>
            <person name="Riley R."/>
            <person name="Labutti K."/>
            <person name="Andreopoulos B."/>
            <person name="Lipzen A."/>
            <person name="Chen C."/>
            <person name="Yanf M."/>
            <person name="Daum C."/>
            <person name="Ng V."/>
            <person name="Clum A."/>
            <person name="Steindorff A."/>
            <person name="Ohm R."/>
            <person name="Martin F."/>
            <person name="Silar P."/>
            <person name="Natvig D."/>
            <person name="Lalanne C."/>
            <person name="Gautier V."/>
            <person name="Ament-Velasquez S.L."/>
            <person name="Kruys A."/>
            <person name="Hutchinson M.I."/>
            <person name="Powell A.J."/>
            <person name="Barry K."/>
            <person name="Miller A.N."/>
            <person name="Grigoriev I.V."/>
            <person name="Debuchy R."/>
            <person name="Gladieux P."/>
            <person name="Thoren M.H."/>
            <person name="Johannesson H."/>
        </authorList>
    </citation>
    <scope>NUCLEOTIDE SEQUENCE</scope>
    <source>
        <strain evidence="11">CBS 168.71</strain>
    </source>
</reference>
<dbReference type="Gene3D" id="3.30.200.20">
    <property type="entry name" value="Phosphorylase Kinase, domain 1"/>
    <property type="match status" value="1"/>
</dbReference>
<dbReference type="Pfam" id="PF00069">
    <property type="entry name" value="Pkinase"/>
    <property type="match status" value="1"/>
</dbReference>
<evidence type="ECO:0000256" key="4">
    <source>
        <dbReference type="ARBA" id="ARBA00022741"/>
    </source>
</evidence>
<keyword evidence="12" id="KW-1185">Reference proteome</keyword>
<dbReference type="GO" id="GO:0035556">
    <property type="term" value="P:intracellular signal transduction"/>
    <property type="evidence" value="ECO:0007669"/>
    <property type="project" value="TreeGrafter"/>
</dbReference>
<comment type="caution">
    <text evidence="11">The sequence shown here is derived from an EMBL/GenBank/DDBJ whole genome shotgun (WGS) entry which is preliminary data.</text>
</comment>
<feature type="binding site" evidence="9">
    <location>
        <position position="122"/>
    </location>
    <ligand>
        <name>ATP</name>
        <dbReference type="ChEBI" id="CHEBI:30616"/>
    </ligand>
</feature>
<keyword evidence="3" id="KW-0808">Transferase</keyword>
<protein>
    <recommendedName>
        <fullName evidence="1">non-specific serine/threonine protein kinase</fullName>
        <ecNumber evidence="1">2.7.11.1</ecNumber>
    </recommendedName>
</protein>
<dbReference type="PROSITE" id="PS00107">
    <property type="entry name" value="PROTEIN_KINASE_ATP"/>
    <property type="match status" value="1"/>
</dbReference>
<sequence>MDTFYFSSPPERSSGIHGPKTLANQERCYMSVALFVGNSLAKMKQLNLRTQGLIWSVENYGMGPGHEQLTTPACISENKYLRFLRTEEGLNNYAIIEPIGEGGFGLVKLVRRKQDGRVYALKQISKERATKSRRSIERMCAERCALVESDSEWIVKLYTAFQDDTNFYFLLEYLPGGDLSTLLAR</sequence>
<dbReference type="AlphaFoldDB" id="A0AAE0HIM4"/>
<dbReference type="SUPFAM" id="SSF56112">
    <property type="entry name" value="Protein kinase-like (PK-like)"/>
    <property type="match status" value="1"/>
</dbReference>
<dbReference type="GO" id="GO:0005524">
    <property type="term" value="F:ATP binding"/>
    <property type="evidence" value="ECO:0007669"/>
    <property type="project" value="UniProtKB-UniRule"/>
</dbReference>
<keyword evidence="2" id="KW-0723">Serine/threonine-protein kinase</keyword>
<evidence type="ECO:0000256" key="3">
    <source>
        <dbReference type="ARBA" id="ARBA00022679"/>
    </source>
</evidence>
<dbReference type="PROSITE" id="PS50011">
    <property type="entry name" value="PROTEIN_KINASE_DOM"/>
    <property type="match status" value="1"/>
</dbReference>
<dbReference type="GO" id="GO:0004674">
    <property type="term" value="F:protein serine/threonine kinase activity"/>
    <property type="evidence" value="ECO:0007669"/>
    <property type="project" value="UniProtKB-KW"/>
</dbReference>
<evidence type="ECO:0000256" key="6">
    <source>
        <dbReference type="ARBA" id="ARBA00022840"/>
    </source>
</evidence>
<evidence type="ECO:0000259" key="10">
    <source>
        <dbReference type="PROSITE" id="PS50011"/>
    </source>
</evidence>
<evidence type="ECO:0000256" key="9">
    <source>
        <dbReference type="PROSITE-ProRule" id="PRU10141"/>
    </source>
</evidence>
<evidence type="ECO:0000256" key="2">
    <source>
        <dbReference type="ARBA" id="ARBA00022527"/>
    </source>
</evidence>
<reference evidence="11" key="1">
    <citation type="journal article" date="2023" name="Mol. Phylogenet. Evol.">
        <title>Genome-scale phylogeny and comparative genomics of the fungal order Sordariales.</title>
        <authorList>
            <person name="Hensen N."/>
            <person name="Bonometti L."/>
            <person name="Westerberg I."/>
            <person name="Brannstrom I.O."/>
            <person name="Guillou S."/>
            <person name="Cros-Aarteil S."/>
            <person name="Calhoun S."/>
            <person name="Haridas S."/>
            <person name="Kuo A."/>
            <person name="Mondo S."/>
            <person name="Pangilinan J."/>
            <person name="Riley R."/>
            <person name="LaButti K."/>
            <person name="Andreopoulos B."/>
            <person name="Lipzen A."/>
            <person name="Chen C."/>
            <person name="Yan M."/>
            <person name="Daum C."/>
            <person name="Ng V."/>
            <person name="Clum A."/>
            <person name="Steindorff A."/>
            <person name="Ohm R.A."/>
            <person name="Martin F."/>
            <person name="Silar P."/>
            <person name="Natvig D.O."/>
            <person name="Lalanne C."/>
            <person name="Gautier V."/>
            <person name="Ament-Velasquez S.L."/>
            <person name="Kruys A."/>
            <person name="Hutchinson M.I."/>
            <person name="Powell A.J."/>
            <person name="Barry K."/>
            <person name="Miller A.N."/>
            <person name="Grigoriev I.V."/>
            <person name="Debuchy R."/>
            <person name="Gladieux P."/>
            <person name="Hiltunen Thoren M."/>
            <person name="Johannesson H."/>
        </authorList>
    </citation>
    <scope>NUCLEOTIDE SEQUENCE</scope>
    <source>
        <strain evidence="11">CBS 168.71</strain>
    </source>
</reference>
<feature type="domain" description="Protein kinase" evidence="10">
    <location>
        <begin position="93"/>
        <end position="185"/>
    </location>
</feature>
<dbReference type="PANTHER" id="PTHR24356:SF1">
    <property type="entry name" value="SERINE_THREONINE-PROTEIN KINASE GREATWALL"/>
    <property type="match status" value="1"/>
</dbReference>
<dbReference type="PANTHER" id="PTHR24356">
    <property type="entry name" value="SERINE/THREONINE-PROTEIN KINASE"/>
    <property type="match status" value="1"/>
</dbReference>
<evidence type="ECO:0000256" key="1">
    <source>
        <dbReference type="ARBA" id="ARBA00012513"/>
    </source>
</evidence>
<dbReference type="InterPro" id="IPR011009">
    <property type="entry name" value="Kinase-like_dom_sf"/>
</dbReference>
<evidence type="ECO:0000256" key="5">
    <source>
        <dbReference type="ARBA" id="ARBA00022777"/>
    </source>
</evidence>
<dbReference type="InterPro" id="IPR050236">
    <property type="entry name" value="Ser_Thr_kinase_AGC"/>
</dbReference>
<keyword evidence="6 9" id="KW-0067">ATP-binding</keyword>
<comment type="catalytic activity">
    <reaction evidence="7">
        <text>L-threonyl-[protein] + ATP = O-phospho-L-threonyl-[protein] + ADP + H(+)</text>
        <dbReference type="Rhea" id="RHEA:46608"/>
        <dbReference type="Rhea" id="RHEA-COMP:11060"/>
        <dbReference type="Rhea" id="RHEA-COMP:11605"/>
        <dbReference type="ChEBI" id="CHEBI:15378"/>
        <dbReference type="ChEBI" id="CHEBI:30013"/>
        <dbReference type="ChEBI" id="CHEBI:30616"/>
        <dbReference type="ChEBI" id="CHEBI:61977"/>
        <dbReference type="ChEBI" id="CHEBI:456216"/>
        <dbReference type="EC" id="2.7.11.1"/>
    </reaction>
</comment>
<dbReference type="EC" id="2.7.11.1" evidence="1"/>
<name>A0AAE0HIM4_9PEZI</name>
<keyword evidence="4 9" id="KW-0547">Nucleotide-binding</keyword>
<evidence type="ECO:0000256" key="7">
    <source>
        <dbReference type="ARBA" id="ARBA00047899"/>
    </source>
</evidence>
<keyword evidence="5 11" id="KW-0418">Kinase</keyword>
<proteinExistence type="predicted"/>
<dbReference type="GeneID" id="87834787"/>
<accession>A0AAE0HIM4</accession>
<gene>
    <name evidence="11" type="ORF">B0H64DRAFT_114234</name>
</gene>
<dbReference type="Proteomes" id="UP001278766">
    <property type="component" value="Unassembled WGS sequence"/>
</dbReference>
<dbReference type="InterPro" id="IPR017441">
    <property type="entry name" value="Protein_kinase_ATP_BS"/>
</dbReference>
<dbReference type="InterPro" id="IPR000719">
    <property type="entry name" value="Prot_kinase_dom"/>
</dbReference>
<organism evidence="11 12">
    <name type="scientific">Chaetomium fimeti</name>
    <dbReference type="NCBI Taxonomy" id="1854472"/>
    <lineage>
        <taxon>Eukaryota</taxon>
        <taxon>Fungi</taxon>
        <taxon>Dikarya</taxon>
        <taxon>Ascomycota</taxon>
        <taxon>Pezizomycotina</taxon>
        <taxon>Sordariomycetes</taxon>
        <taxon>Sordariomycetidae</taxon>
        <taxon>Sordariales</taxon>
        <taxon>Chaetomiaceae</taxon>
        <taxon>Chaetomium</taxon>
    </lineage>
</organism>
<dbReference type="EMBL" id="JAUEPN010000003">
    <property type="protein sequence ID" value="KAK3296939.1"/>
    <property type="molecule type" value="Genomic_DNA"/>
</dbReference>
<evidence type="ECO:0000313" key="11">
    <source>
        <dbReference type="EMBL" id="KAK3296939.1"/>
    </source>
</evidence>
<evidence type="ECO:0000256" key="8">
    <source>
        <dbReference type="ARBA" id="ARBA00048679"/>
    </source>
</evidence>